<proteinExistence type="predicted"/>
<gene>
    <name evidence="2" type="ORF">TNIN_110111</name>
</gene>
<dbReference type="EMBL" id="BMAV01010531">
    <property type="protein sequence ID" value="GFY55701.1"/>
    <property type="molecule type" value="Genomic_DNA"/>
</dbReference>
<keyword evidence="3" id="KW-1185">Reference proteome</keyword>
<evidence type="ECO:0000313" key="2">
    <source>
        <dbReference type="EMBL" id="GFY55701.1"/>
    </source>
</evidence>
<feature type="region of interest" description="Disordered" evidence="1">
    <location>
        <begin position="1"/>
        <end position="26"/>
    </location>
</feature>
<accession>A0A8X6XM64</accession>
<organism evidence="2 3">
    <name type="scientific">Trichonephila inaurata madagascariensis</name>
    <dbReference type="NCBI Taxonomy" id="2747483"/>
    <lineage>
        <taxon>Eukaryota</taxon>
        <taxon>Metazoa</taxon>
        <taxon>Ecdysozoa</taxon>
        <taxon>Arthropoda</taxon>
        <taxon>Chelicerata</taxon>
        <taxon>Arachnida</taxon>
        <taxon>Araneae</taxon>
        <taxon>Araneomorphae</taxon>
        <taxon>Entelegynae</taxon>
        <taxon>Araneoidea</taxon>
        <taxon>Nephilidae</taxon>
        <taxon>Trichonephila</taxon>
        <taxon>Trichonephila inaurata</taxon>
    </lineage>
</organism>
<reference evidence="2" key="1">
    <citation type="submission" date="2020-08" db="EMBL/GenBank/DDBJ databases">
        <title>Multicomponent nature underlies the extraordinary mechanical properties of spider dragline silk.</title>
        <authorList>
            <person name="Kono N."/>
            <person name="Nakamura H."/>
            <person name="Mori M."/>
            <person name="Yoshida Y."/>
            <person name="Ohtoshi R."/>
            <person name="Malay A.D."/>
            <person name="Moran D.A.P."/>
            <person name="Tomita M."/>
            <person name="Numata K."/>
            <person name="Arakawa K."/>
        </authorList>
    </citation>
    <scope>NUCLEOTIDE SEQUENCE</scope>
</reference>
<dbReference type="AlphaFoldDB" id="A0A8X6XM64"/>
<evidence type="ECO:0000256" key="1">
    <source>
        <dbReference type="SAM" id="MobiDB-lite"/>
    </source>
</evidence>
<comment type="caution">
    <text evidence="2">The sequence shown here is derived from an EMBL/GenBank/DDBJ whole genome shotgun (WGS) entry which is preliminary data.</text>
</comment>
<name>A0A8X6XM64_9ARAC</name>
<sequence length="273" mass="31080">MRFTYVASYDTSTRETPAPLQSTQPFEDTLDTVTSPEKWENDSMISNHSPEPLNQVWTPLHATLYNSLKNTIARNTFNSQTTLYGTQVETHSLLILPCQLLGSRLIQTSYRPFLNHISGINESKPLPCSLCYKSRAQKPVASFYSRDMEDEKAFALNLAIYQGADLGDYINFMIQFRSSLNALKPADVIALEPIYTVDLVEQMQQLLPNLDPREIPTFESFAYFEPADVFDEYLEQEASKGKGAFIEAVWIVIGKPKLYNLVHRAWTEHGPRL</sequence>
<dbReference type="Proteomes" id="UP000886998">
    <property type="component" value="Unassembled WGS sequence"/>
</dbReference>
<protein>
    <submittedName>
        <fullName evidence="2">Uncharacterized protein</fullName>
    </submittedName>
</protein>
<feature type="compositionally biased region" description="Polar residues" evidence="1">
    <location>
        <begin position="9"/>
        <end position="26"/>
    </location>
</feature>
<evidence type="ECO:0000313" key="3">
    <source>
        <dbReference type="Proteomes" id="UP000886998"/>
    </source>
</evidence>